<dbReference type="AlphaFoldDB" id="A0A1D6M3L0"/>
<evidence type="ECO:0000313" key="1">
    <source>
        <dbReference type="EMBL" id="AQK85732.1"/>
    </source>
</evidence>
<proteinExistence type="predicted"/>
<dbReference type="EMBL" id="CM000782">
    <property type="protein sequence ID" value="AQK85741.1"/>
    <property type="molecule type" value="Genomic_DNA"/>
</dbReference>
<gene>
    <name evidence="1" type="ORF">ZEAMMB73_Zm00001d038130</name>
</gene>
<accession>A0A1D6M3L0</accession>
<protein>
    <submittedName>
        <fullName evidence="1">Chaperone DnaJ-domain superfamily protein</fullName>
    </submittedName>
</protein>
<dbReference type="EMBL" id="CM000782">
    <property type="protein sequence ID" value="AQK85732.1"/>
    <property type="molecule type" value="Genomic_DNA"/>
</dbReference>
<organism evidence="1">
    <name type="scientific">Zea mays</name>
    <name type="common">Maize</name>
    <dbReference type="NCBI Taxonomy" id="4577"/>
    <lineage>
        <taxon>Eukaryota</taxon>
        <taxon>Viridiplantae</taxon>
        <taxon>Streptophyta</taxon>
        <taxon>Embryophyta</taxon>
        <taxon>Tracheophyta</taxon>
        <taxon>Spermatophyta</taxon>
        <taxon>Magnoliopsida</taxon>
        <taxon>Liliopsida</taxon>
        <taxon>Poales</taxon>
        <taxon>Poaceae</taxon>
        <taxon>PACMAD clade</taxon>
        <taxon>Panicoideae</taxon>
        <taxon>Andropogonodae</taxon>
        <taxon>Andropogoneae</taxon>
        <taxon>Tripsacinae</taxon>
        <taxon>Zea</taxon>
    </lineage>
</organism>
<dbReference type="EMBL" id="CM000782">
    <property type="protein sequence ID" value="AQK85735.1"/>
    <property type="molecule type" value="Genomic_DNA"/>
</dbReference>
<dbReference type="EMBL" id="CM000782">
    <property type="protein sequence ID" value="AQK85734.1"/>
    <property type="molecule type" value="Genomic_DNA"/>
</dbReference>
<reference evidence="1" key="1">
    <citation type="submission" date="2015-12" db="EMBL/GenBank/DDBJ databases">
        <title>Update maize B73 reference genome by single molecule sequencing technologies.</title>
        <authorList>
            <consortium name="Maize Genome Sequencing Project"/>
            <person name="Ware D."/>
        </authorList>
    </citation>
    <scope>NUCLEOTIDE SEQUENCE</scope>
    <source>
        <tissue evidence="1">Seedling</tissue>
    </source>
</reference>
<sequence length="141" mass="16302">MLDCRQIGEKRHESSCCCPLCDQHPESINHLLVSYVFTRVFWYTMLRRFGLHSLAPQPDATSFLDWWEISSDIVPRMIKKGLNSLIILGAWMVWKHRNRVVFDGATPDFTLLLRSAEEERHKWQLAGAKGLSFLVAPMSNV</sequence>
<name>A0A1D6M3L0_MAIZE</name>